<gene>
    <name evidence="8" type="ORF">TOLI1172_LOCUS5582</name>
</gene>
<keyword evidence="5" id="KW-0539">Nucleus</keyword>
<keyword evidence="2" id="KW-0156">Chromatin regulator</keyword>
<dbReference type="PANTHER" id="PTHR10880">
    <property type="entry name" value="MORTALITY FACTOR 4-LIKE PROTEIN"/>
    <property type="match status" value="1"/>
</dbReference>
<proteinExistence type="predicted"/>
<dbReference type="GO" id="GO:0006325">
    <property type="term" value="P:chromatin organization"/>
    <property type="evidence" value="ECO:0007669"/>
    <property type="project" value="UniProtKB-KW"/>
</dbReference>
<reference evidence="8" key="1">
    <citation type="submission" date="2021-01" db="EMBL/GenBank/DDBJ databases">
        <authorList>
            <person name="Corre E."/>
            <person name="Pelletier E."/>
            <person name="Niang G."/>
            <person name="Scheremetjew M."/>
            <person name="Finn R."/>
            <person name="Kale V."/>
            <person name="Holt S."/>
            <person name="Cochrane G."/>
            <person name="Meng A."/>
            <person name="Brown T."/>
            <person name="Cohen L."/>
        </authorList>
    </citation>
    <scope>NUCLEOTIDE SEQUENCE</scope>
    <source>
        <strain evidence="8">CCMP3278</strain>
    </source>
</reference>
<evidence type="ECO:0000313" key="8">
    <source>
        <dbReference type="EMBL" id="CAD8821187.1"/>
    </source>
</evidence>
<dbReference type="Pfam" id="PF05712">
    <property type="entry name" value="MRG"/>
    <property type="match status" value="1"/>
</dbReference>
<name>A0A7S1ESH3_9RHOD</name>
<dbReference type="GO" id="GO:0000123">
    <property type="term" value="C:histone acetyltransferase complex"/>
    <property type="evidence" value="ECO:0007669"/>
    <property type="project" value="TreeGrafter"/>
</dbReference>
<dbReference type="SUPFAM" id="SSF54160">
    <property type="entry name" value="Chromo domain-like"/>
    <property type="match status" value="1"/>
</dbReference>
<dbReference type="InterPro" id="IPR008676">
    <property type="entry name" value="MRG"/>
</dbReference>
<dbReference type="GO" id="GO:0006355">
    <property type="term" value="P:regulation of DNA-templated transcription"/>
    <property type="evidence" value="ECO:0007669"/>
    <property type="project" value="InterPro"/>
</dbReference>
<dbReference type="PANTHER" id="PTHR10880:SF15">
    <property type="entry name" value="MSL COMPLEX SUBUNIT 3"/>
    <property type="match status" value="1"/>
</dbReference>
<evidence type="ECO:0000259" key="7">
    <source>
        <dbReference type="Pfam" id="PF05712"/>
    </source>
</evidence>
<dbReference type="InterPro" id="IPR016197">
    <property type="entry name" value="Chromo-like_dom_sf"/>
</dbReference>
<evidence type="ECO:0000256" key="2">
    <source>
        <dbReference type="ARBA" id="ARBA00022853"/>
    </source>
</evidence>
<dbReference type="GO" id="GO:0005634">
    <property type="term" value="C:nucleus"/>
    <property type="evidence" value="ECO:0007669"/>
    <property type="project" value="UniProtKB-SubCell"/>
</dbReference>
<feature type="domain" description="MRG" evidence="7">
    <location>
        <begin position="166"/>
        <end position="326"/>
    </location>
</feature>
<evidence type="ECO:0000256" key="4">
    <source>
        <dbReference type="ARBA" id="ARBA00023163"/>
    </source>
</evidence>
<dbReference type="PROSITE" id="PS51640">
    <property type="entry name" value="MRG"/>
    <property type="match status" value="1"/>
</dbReference>
<feature type="region of interest" description="Disordered" evidence="6">
    <location>
        <begin position="148"/>
        <end position="170"/>
    </location>
</feature>
<dbReference type="InterPro" id="IPR038217">
    <property type="entry name" value="MRG_C_sf"/>
</dbReference>
<dbReference type="EMBL" id="HBFP01007781">
    <property type="protein sequence ID" value="CAD8821187.1"/>
    <property type="molecule type" value="Transcribed_RNA"/>
</dbReference>
<evidence type="ECO:0000256" key="3">
    <source>
        <dbReference type="ARBA" id="ARBA00023015"/>
    </source>
</evidence>
<dbReference type="InterPro" id="IPR026541">
    <property type="entry name" value="MRG_dom"/>
</dbReference>
<evidence type="ECO:0000256" key="5">
    <source>
        <dbReference type="ARBA" id="ARBA00023242"/>
    </source>
</evidence>
<dbReference type="Gene3D" id="2.30.30.140">
    <property type="match status" value="1"/>
</dbReference>
<dbReference type="AlphaFoldDB" id="A0A7S1ESH3"/>
<sequence>MEESHGSVSKTGRILDSSISGMCSVTGVNLNNESSISVRADSNKRVNGLAHTHENGNLDLYSLDETVLVECSGLLFKAKIESMTVPKDGSSDAEKVTYAVRYLGWNVTWNENEVASSRLRRLDCQSLNLSSQLLSGVNPSVSEKLLRKQKHVKSPGGIQKSVPSSSTQGKHLKAAIPMSIRKIVARDLESIMQGSRIRDLPCRPTVDEILVMWTTSSLPSTTPGKFGLKDLLKSYFDKLIPRLLHPQEYRTLLSISEKAGFEVSKGLDGIKLSSTLGAEHFARVLCHLPKVISKSSPQYENHPSLFNVISDLCLFLVKREQEFFQTEKIDRNSSKSTDFSA</sequence>
<comment type="subcellular location">
    <subcellularLocation>
        <location evidence="1">Nucleus</location>
    </subcellularLocation>
</comment>
<evidence type="ECO:0000256" key="1">
    <source>
        <dbReference type="ARBA" id="ARBA00004123"/>
    </source>
</evidence>
<accession>A0A7S1ESH3</accession>
<dbReference type="Gene3D" id="1.10.274.30">
    <property type="entry name" value="MRG domain"/>
    <property type="match status" value="1"/>
</dbReference>
<protein>
    <recommendedName>
        <fullName evidence="7">MRG domain-containing protein</fullName>
    </recommendedName>
</protein>
<organism evidence="8">
    <name type="scientific">Timspurckia oligopyrenoides</name>
    <dbReference type="NCBI Taxonomy" id="708627"/>
    <lineage>
        <taxon>Eukaryota</taxon>
        <taxon>Rhodophyta</taxon>
        <taxon>Bangiophyceae</taxon>
        <taxon>Porphyridiales</taxon>
        <taxon>Porphyridiaceae</taxon>
        <taxon>Timspurckia</taxon>
    </lineage>
</organism>
<keyword evidence="4" id="KW-0804">Transcription</keyword>
<evidence type="ECO:0000256" key="6">
    <source>
        <dbReference type="SAM" id="MobiDB-lite"/>
    </source>
</evidence>
<keyword evidence="3" id="KW-0805">Transcription regulation</keyword>